<dbReference type="Gene3D" id="3.30.420.10">
    <property type="entry name" value="Ribonuclease H-like superfamily/Ribonuclease H"/>
    <property type="match status" value="1"/>
</dbReference>
<dbReference type="RefSeq" id="WP_194947464.1">
    <property type="nucleotide sequence ID" value="NZ_JACBGI020000002.1"/>
</dbReference>
<sequence length="167" mass="19502">MARAQKSPFIIDLEASGFGPDSYPIEVGLVLADGYRFCTLIQPIPEWTYWDDEAEKVHRISREILHKYGKPVDEVADILNELLRGMTLFSDGWVVDQPWLNKLFYAAGRRMEFFISPLEIILTERQMEIWHDAKDQLLSETELQRHRASNDAWIIQETFKRTQTISS</sequence>
<dbReference type="InterPro" id="IPR036397">
    <property type="entry name" value="RNaseH_sf"/>
</dbReference>
<dbReference type="SUPFAM" id="SSF53098">
    <property type="entry name" value="Ribonuclease H-like"/>
    <property type="match status" value="1"/>
</dbReference>
<evidence type="ECO:0000313" key="2">
    <source>
        <dbReference type="Proteomes" id="UP001193680"/>
    </source>
</evidence>
<evidence type="ECO:0000313" key="1">
    <source>
        <dbReference type="EMBL" id="MBF6057095.1"/>
    </source>
</evidence>
<keyword evidence="2" id="KW-1185">Reference proteome</keyword>
<dbReference type="Proteomes" id="UP001193680">
    <property type="component" value="Unassembled WGS sequence"/>
</dbReference>
<reference evidence="1 2" key="1">
    <citation type="submission" date="2020-11" db="EMBL/GenBank/DDBJ databases">
        <title>Sulfur oxidizing isolate from Hospital Hole Sinkhole.</title>
        <authorList>
            <person name="Scott K.M."/>
        </authorList>
    </citation>
    <scope>NUCLEOTIDE SEQUENCE [LARGE SCALE GENOMIC DNA]</scope>
    <source>
        <strain evidence="1 2">HH1</strain>
    </source>
</reference>
<dbReference type="InterPro" id="IPR012337">
    <property type="entry name" value="RNaseH-like_sf"/>
</dbReference>
<dbReference type="EMBL" id="JACBGI020000002">
    <property type="protein sequence ID" value="MBF6057095.1"/>
    <property type="molecule type" value="Genomic_DNA"/>
</dbReference>
<organism evidence="1 2">
    <name type="scientific">Thiomicrorhabdus heinhorstiae</name>
    <dbReference type="NCBI Taxonomy" id="2748010"/>
    <lineage>
        <taxon>Bacteria</taxon>
        <taxon>Pseudomonadati</taxon>
        <taxon>Pseudomonadota</taxon>
        <taxon>Gammaproteobacteria</taxon>
        <taxon>Thiotrichales</taxon>
        <taxon>Piscirickettsiaceae</taxon>
        <taxon>Thiomicrorhabdus</taxon>
    </lineage>
</organism>
<comment type="caution">
    <text evidence="1">The sequence shown here is derived from an EMBL/GenBank/DDBJ whole genome shotgun (WGS) entry which is preliminary data.</text>
</comment>
<gene>
    <name evidence="1" type="ORF">H8792_001945</name>
</gene>
<protein>
    <recommendedName>
        <fullName evidence="3">Exonuclease domain-containing protein</fullName>
    </recommendedName>
</protein>
<name>A0ABS0BVJ5_9GAMM</name>
<evidence type="ECO:0008006" key="3">
    <source>
        <dbReference type="Google" id="ProtNLM"/>
    </source>
</evidence>
<proteinExistence type="predicted"/>
<accession>A0ABS0BVJ5</accession>